<feature type="transmembrane region" description="Helical" evidence="7">
    <location>
        <begin position="128"/>
        <end position="149"/>
    </location>
</feature>
<evidence type="ECO:0000256" key="7">
    <source>
        <dbReference type="SAM" id="Phobius"/>
    </source>
</evidence>
<name>A0ABR2M4K3_9ASPA</name>
<organism evidence="9 10">
    <name type="scientific">Platanthera guangdongensis</name>
    <dbReference type="NCBI Taxonomy" id="2320717"/>
    <lineage>
        <taxon>Eukaryota</taxon>
        <taxon>Viridiplantae</taxon>
        <taxon>Streptophyta</taxon>
        <taxon>Embryophyta</taxon>
        <taxon>Tracheophyta</taxon>
        <taxon>Spermatophyta</taxon>
        <taxon>Magnoliopsida</taxon>
        <taxon>Liliopsida</taxon>
        <taxon>Asparagales</taxon>
        <taxon>Orchidaceae</taxon>
        <taxon>Orchidoideae</taxon>
        <taxon>Orchideae</taxon>
        <taxon>Orchidinae</taxon>
        <taxon>Platanthera</taxon>
    </lineage>
</organism>
<keyword evidence="2" id="KW-0813">Transport</keyword>
<evidence type="ECO:0000313" key="10">
    <source>
        <dbReference type="Proteomes" id="UP001412067"/>
    </source>
</evidence>
<feature type="transmembrane region" description="Helical" evidence="7">
    <location>
        <begin position="297"/>
        <end position="318"/>
    </location>
</feature>
<dbReference type="EMBL" id="JBBWWR010000012">
    <property type="protein sequence ID" value="KAK8959069.1"/>
    <property type="molecule type" value="Genomic_DNA"/>
</dbReference>
<dbReference type="PANTHER" id="PTHR48017">
    <property type="entry name" value="OS05G0424000 PROTEIN-RELATED"/>
    <property type="match status" value="1"/>
</dbReference>
<reference evidence="9 10" key="1">
    <citation type="journal article" date="2022" name="Nat. Plants">
        <title>Genomes of leafy and leafless Platanthera orchids illuminate the evolution of mycoheterotrophy.</title>
        <authorList>
            <person name="Li M.H."/>
            <person name="Liu K.W."/>
            <person name="Li Z."/>
            <person name="Lu H.C."/>
            <person name="Ye Q.L."/>
            <person name="Zhang D."/>
            <person name="Wang J.Y."/>
            <person name="Li Y.F."/>
            <person name="Zhong Z.M."/>
            <person name="Liu X."/>
            <person name="Yu X."/>
            <person name="Liu D.K."/>
            <person name="Tu X.D."/>
            <person name="Liu B."/>
            <person name="Hao Y."/>
            <person name="Liao X.Y."/>
            <person name="Jiang Y.T."/>
            <person name="Sun W.H."/>
            <person name="Chen J."/>
            <person name="Chen Y.Q."/>
            <person name="Ai Y."/>
            <person name="Zhai J.W."/>
            <person name="Wu S.S."/>
            <person name="Zhou Z."/>
            <person name="Hsiao Y.Y."/>
            <person name="Wu W.L."/>
            <person name="Chen Y.Y."/>
            <person name="Lin Y.F."/>
            <person name="Hsu J.L."/>
            <person name="Li C.Y."/>
            <person name="Wang Z.W."/>
            <person name="Zhao X."/>
            <person name="Zhong W.Y."/>
            <person name="Ma X.K."/>
            <person name="Ma L."/>
            <person name="Huang J."/>
            <person name="Chen G.Z."/>
            <person name="Huang M.Z."/>
            <person name="Huang L."/>
            <person name="Peng D.H."/>
            <person name="Luo Y.B."/>
            <person name="Zou S.Q."/>
            <person name="Chen S.P."/>
            <person name="Lan S."/>
            <person name="Tsai W.C."/>
            <person name="Van de Peer Y."/>
            <person name="Liu Z.J."/>
        </authorList>
    </citation>
    <scope>NUCLEOTIDE SEQUENCE [LARGE SCALE GENOMIC DNA]</scope>
    <source>
        <strain evidence="9">Lor288</strain>
    </source>
</reference>
<feature type="transmembrane region" description="Helical" evidence="7">
    <location>
        <begin position="99"/>
        <end position="116"/>
    </location>
</feature>
<evidence type="ECO:0000256" key="3">
    <source>
        <dbReference type="ARBA" id="ARBA00022692"/>
    </source>
</evidence>
<feature type="transmembrane region" description="Helical" evidence="7">
    <location>
        <begin position="356"/>
        <end position="380"/>
    </location>
</feature>
<sequence>MALLGWEAGLLFLTAAAIITFYSYTLFSHILDHYAMNGRRLLCFRDMAHNILGANWNHYFVGPLQILICFAEVVAGTLLAGQSMKAIYMMENPDGTAELYWFIIISGAFMLILSQMPSYHSLRHLNFLSLLLSLAYSALATAGSIHVGSSSSIAQGRHYSILGDTKNRIFGAFSAISVIACAYGNCVIPEIQATVAAPVKGKMFKGLCLCYTIIIITYFSVSISGYWAFGNRAHGIIFSNFILDSGRAMPKWFLVMSNFFLILQTFAVTVAYLQPTNQLLEKIFADVRKKQYSSRNVIPRVIGRSVVAIIATFIAAMLPFFRDIIGLIGAFGFLPLVFVMPIVMHVITFKPSKRGFAFWISMSIVVIFLAATLMGCIAAVREIVRDANTYMLFANV</sequence>
<dbReference type="Pfam" id="PF01490">
    <property type="entry name" value="Aa_trans"/>
    <property type="match status" value="1"/>
</dbReference>
<keyword evidence="10" id="KW-1185">Reference proteome</keyword>
<feature type="transmembrane region" description="Helical" evidence="7">
    <location>
        <begin position="12"/>
        <end position="35"/>
    </location>
</feature>
<proteinExistence type="predicted"/>
<dbReference type="Proteomes" id="UP001412067">
    <property type="component" value="Unassembled WGS sequence"/>
</dbReference>
<evidence type="ECO:0000256" key="6">
    <source>
        <dbReference type="ARBA" id="ARBA00023136"/>
    </source>
</evidence>
<keyword evidence="6 7" id="KW-0472">Membrane</keyword>
<feature type="transmembrane region" description="Helical" evidence="7">
    <location>
        <begin position="56"/>
        <end position="79"/>
    </location>
</feature>
<protein>
    <submittedName>
        <fullName evidence="9">GABA transporter 1</fullName>
    </submittedName>
</protein>
<evidence type="ECO:0000256" key="2">
    <source>
        <dbReference type="ARBA" id="ARBA00022448"/>
    </source>
</evidence>
<feature type="domain" description="Amino acid transporter transmembrane" evidence="8">
    <location>
        <begin position="1"/>
        <end position="378"/>
    </location>
</feature>
<keyword evidence="3 7" id="KW-0812">Transmembrane</keyword>
<keyword evidence="5 7" id="KW-1133">Transmembrane helix</keyword>
<feature type="transmembrane region" description="Helical" evidence="7">
    <location>
        <begin position="208"/>
        <end position="229"/>
    </location>
</feature>
<evidence type="ECO:0000256" key="1">
    <source>
        <dbReference type="ARBA" id="ARBA00004370"/>
    </source>
</evidence>
<feature type="transmembrane region" description="Helical" evidence="7">
    <location>
        <begin position="324"/>
        <end position="344"/>
    </location>
</feature>
<feature type="transmembrane region" description="Helical" evidence="7">
    <location>
        <begin position="249"/>
        <end position="273"/>
    </location>
</feature>
<evidence type="ECO:0000313" key="9">
    <source>
        <dbReference type="EMBL" id="KAK8959069.1"/>
    </source>
</evidence>
<keyword evidence="4" id="KW-0029">Amino-acid transport</keyword>
<comment type="caution">
    <text evidence="9">The sequence shown here is derived from an EMBL/GenBank/DDBJ whole genome shotgun (WGS) entry which is preliminary data.</text>
</comment>
<dbReference type="InterPro" id="IPR013057">
    <property type="entry name" value="AA_transpt_TM"/>
</dbReference>
<evidence type="ECO:0000256" key="4">
    <source>
        <dbReference type="ARBA" id="ARBA00022970"/>
    </source>
</evidence>
<evidence type="ECO:0000256" key="5">
    <source>
        <dbReference type="ARBA" id="ARBA00022989"/>
    </source>
</evidence>
<comment type="subcellular location">
    <subcellularLocation>
        <location evidence="1">Membrane</location>
    </subcellularLocation>
</comment>
<evidence type="ECO:0000259" key="8">
    <source>
        <dbReference type="Pfam" id="PF01490"/>
    </source>
</evidence>
<feature type="transmembrane region" description="Helical" evidence="7">
    <location>
        <begin position="169"/>
        <end position="188"/>
    </location>
</feature>
<accession>A0ABR2M4K3</accession>
<gene>
    <name evidence="9" type="primary">GAT1</name>
    <name evidence="9" type="ORF">KSP40_PGU008971</name>
</gene>